<evidence type="ECO:0000256" key="2">
    <source>
        <dbReference type="ARBA" id="ARBA00022737"/>
    </source>
</evidence>
<organism evidence="4 5">
    <name type="scientific">Lignipirellula cremea</name>
    <dbReference type="NCBI Taxonomy" id="2528010"/>
    <lineage>
        <taxon>Bacteria</taxon>
        <taxon>Pseudomonadati</taxon>
        <taxon>Planctomycetota</taxon>
        <taxon>Planctomycetia</taxon>
        <taxon>Pirellulales</taxon>
        <taxon>Pirellulaceae</taxon>
        <taxon>Lignipirellula</taxon>
    </lineage>
</organism>
<dbReference type="PANTHER" id="PTHR19848:SF7">
    <property type="entry name" value="F-BOX AND WD-40 DOMAIN PROTEIN 7"/>
    <property type="match status" value="1"/>
</dbReference>
<dbReference type="PROSITE" id="PS50082">
    <property type="entry name" value="WD_REPEATS_2"/>
    <property type="match status" value="1"/>
</dbReference>
<sequence>MAGDPSKLKKFQEFGRSEILFRMVRQPDSSRMLVAASDFKIYDLDPLEKDAETKEWQGHSSYVTGLKQVGDQVLSASYDGKLIWWNKADGKPVRTVDAHTKWIRHLDVSADGKLAASVADDMVCRLWDTKSGKLLHELRGHDAVTESHFPSMLYAVAFSPDGKHVATGDRVGKVVVWGTATGKQETVLETPVMYTWDATARIHSIGGIRSLAFSPDGAHLAVGGMGKVGNIDHLGGPSRVELFDWKKGERKFEISEDGNKGLVEKIVFHPKGEWLLAAGGDSAGFLQFFDMDKGKAIKQEKSPMHVYDLDFTPDHSRMYTVGHHKICIWDL</sequence>
<dbReference type="Gene3D" id="2.130.10.10">
    <property type="entry name" value="YVTN repeat-like/Quinoprotein amine dehydrogenase"/>
    <property type="match status" value="3"/>
</dbReference>
<dbReference type="AlphaFoldDB" id="A0A518DUM2"/>
<dbReference type="SUPFAM" id="SSF50978">
    <property type="entry name" value="WD40 repeat-like"/>
    <property type="match status" value="1"/>
</dbReference>
<accession>A0A518DUM2</accession>
<dbReference type="OrthoDB" id="230341at2"/>
<proteinExistence type="predicted"/>
<dbReference type="KEGG" id="lcre:Pla8534_33500"/>
<dbReference type="RefSeq" id="WP_145054260.1">
    <property type="nucleotide sequence ID" value="NZ_CP036433.1"/>
</dbReference>
<gene>
    <name evidence="4" type="ORF">Pla8534_33500</name>
</gene>
<evidence type="ECO:0000313" key="5">
    <source>
        <dbReference type="Proteomes" id="UP000317648"/>
    </source>
</evidence>
<dbReference type="InterPro" id="IPR001680">
    <property type="entry name" value="WD40_rpt"/>
</dbReference>
<keyword evidence="5" id="KW-1185">Reference proteome</keyword>
<dbReference type="InterPro" id="IPR036322">
    <property type="entry name" value="WD40_repeat_dom_sf"/>
</dbReference>
<dbReference type="InterPro" id="IPR019775">
    <property type="entry name" value="WD40_repeat_CS"/>
</dbReference>
<evidence type="ECO:0000256" key="3">
    <source>
        <dbReference type="PROSITE-ProRule" id="PRU00221"/>
    </source>
</evidence>
<dbReference type="SMART" id="SM00320">
    <property type="entry name" value="WD40"/>
    <property type="match status" value="6"/>
</dbReference>
<dbReference type="PANTHER" id="PTHR19848">
    <property type="entry name" value="WD40 REPEAT PROTEIN"/>
    <property type="match status" value="1"/>
</dbReference>
<evidence type="ECO:0000256" key="1">
    <source>
        <dbReference type="ARBA" id="ARBA00022574"/>
    </source>
</evidence>
<dbReference type="InterPro" id="IPR015943">
    <property type="entry name" value="WD40/YVTN_repeat-like_dom_sf"/>
</dbReference>
<reference evidence="4 5" key="1">
    <citation type="submission" date="2019-02" db="EMBL/GenBank/DDBJ databases">
        <title>Deep-cultivation of Planctomycetes and their phenomic and genomic characterization uncovers novel biology.</title>
        <authorList>
            <person name="Wiegand S."/>
            <person name="Jogler M."/>
            <person name="Boedeker C."/>
            <person name="Pinto D."/>
            <person name="Vollmers J."/>
            <person name="Rivas-Marin E."/>
            <person name="Kohn T."/>
            <person name="Peeters S.H."/>
            <person name="Heuer A."/>
            <person name="Rast P."/>
            <person name="Oberbeckmann S."/>
            <person name="Bunk B."/>
            <person name="Jeske O."/>
            <person name="Meyerdierks A."/>
            <person name="Storesund J.E."/>
            <person name="Kallscheuer N."/>
            <person name="Luecker S."/>
            <person name="Lage O.M."/>
            <person name="Pohl T."/>
            <person name="Merkel B.J."/>
            <person name="Hornburger P."/>
            <person name="Mueller R.-W."/>
            <person name="Bruemmer F."/>
            <person name="Labrenz M."/>
            <person name="Spormann A.M."/>
            <person name="Op den Camp H."/>
            <person name="Overmann J."/>
            <person name="Amann R."/>
            <person name="Jetten M.S.M."/>
            <person name="Mascher T."/>
            <person name="Medema M.H."/>
            <person name="Devos D.P."/>
            <person name="Kaster A.-K."/>
            <person name="Ovreas L."/>
            <person name="Rohde M."/>
            <person name="Galperin M.Y."/>
            <person name="Jogler C."/>
        </authorList>
    </citation>
    <scope>NUCLEOTIDE SEQUENCE [LARGE SCALE GENOMIC DNA]</scope>
    <source>
        <strain evidence="4 5">Pla85_3_4</strain>
    </source>
</reference>
<keyword evidence="1 3" id="KW-0853">WD repeat</keyword>
<dbReference type="Pfam" id="PF00400">
    <property type="entry name" value="WD40"/>
    <property type="match status" value="5"/>
</dbReference>
<dbReference type="EMBL" id="CP036433">
    <property type="protein sequence ID" value="QDU95535.1"/>
    <property type="molecule type" value="Genomic_DNA"/>
</dbReference>
<feature type="repeat" description="WD" evidence="3">
    <location>
        <begin position="96"/>
        <end position="137"/>
    </location>
</feature>
<keyword evidence="2" id="KW-0677">Repeat</keyword>
<protein>
    <submittedName>
        <fullName evidence="4">WD domain, G-beta repeat</fullName>
    </submittedName>
</protein>
<name>A0A518DUM2_9BACT</name>
<dbReference type="PROSITE" id="PS00678">
    <property type="entry name" value="WD_REPEATS_1"/>
    <property type="match status" value="1"/>
</dbReference>
<dbReference type="Proteomes" id="UP000317648">
    <property type="component" value="Chromosome"/>
</dbReference>
<evidence type="ECO:0000313" key="4">
    <source>
        <dbReference type="EMBL" id="QDU95535.1"/>
    </source>
</evidence>